<dbReference type="GO" id="GO:0005524">
    <property type="term" value="F:ATP binding"/>
    <property type="evidence" value="ECO:0007669"/>
    <property type="project" value="InterPro"/>
</dbReference>
<keyword evidence="6" id="KW-1185">Reference proteome</keyword>
<dbReference type="InParanoid" id="A0A1Z5JTR4"/>
<dbReference type="HAMAP" id="MF_00235">
    <property type="entry name" value="Adenylate_kinase_Adk"/>
    <property type="match status" value="1"/>
</dbReference>
<reference evidence="5 6" key="1">
    <citation type="journal article" date="2015" name="Plant Cell">
        <title>Oil accumulation by the oleaginous diatom Fistulifera solaris as revealed by the genome and transcriptome.</title>
        <authorList>
            <person name="Tanaka T."/>
            <person name="Maeda Y."/>
            <person name="Veluchamy A."/>
            <person name="Tanaka M."/>
            <person name="Abida H."/>
            <person name="Marechal E."/>
            <person name="Bowler C."/>
            <person name="Muto M."/>
            <person name="Sunaga Y."/>
            <person name="Tanaka M."/>
            <person name="Yoshino T."/>
            <person name="Taniguchi T."/>
            <person name="Fukuda Y."/>
            <person name="Nemoto M."/>
            <person name="Matsumoto M."/>
            <person name="Wong P.S."/>
            <person name="Aburatani S."/>
            <person name="Fujibuchi W."/>
        </authorList>
    </citation>
    <scope>NUCLEOTIDE SEQUENCE [LARGE SCALE GENOMIC DNA]</scope>
    <source>
        <strain evidence="5 6">JPCC DA0580</strain>
    </source>
</reference>
<dbReference type="OrthoDB" id="442176at2759"/>
<dbReference type="FunCoup" id="A0A1Z5JTR4">
    <property type="interactions" value="559"/>
</dbReference>
<keyword evidence="3 4" id="KW-0418">Kinase</keyword>
<evidence type="ECO:0000256" key="4">
    <source>
        <dbReference type="RuleBase" id="RU003330"/>
    </source>
</evidence>
<organism evidence="5 6">
    <name type="scientific">Fistulifera solaris</name>
    <name type="common">Oleaginous diatom</name>
    <dbReference type="NCBI Taxonomy" id="1519565"/>
    <lineage>
        <taxon>Eukaryota</taxon>
        <taxon>Sar</taxon>
        <taxon>Stramenopiles</taxon>
        <taxon>Ochrophyta</taxon>
        <taxon>Bacillariophyta</taxon>
        <taxon>Bacillariophyceae</taxon>
        <taxon>Bacillariophycidae</taxon>
        <taxon>Naviculales</taxon>
        <taxon>Naviculaceae</taxon>
        <taxon>Fistulifera</taxon>
    </lineage>
</organism>
<dbReference type="SUPFAM" id="SSF52540">
    <property type="entry name" value="P-loop containing nucleoside triphosphate hydrolases"/>
    <property type="match status" value="1"/>
</dbReference>
<dbReference type="Proteomes" id="UP000198406">
    <property type="component" value="Unassembled WGS sequence"/>
</dbReference>
<comment type="similarity">
    <text evidence="4">Belongs to the adenylate kinase family.</text>
</comment>
<keyword evidence="1 4" id="KW-0808">Transferase</keyword>
<evidence type="ECO:0000313" key="6">
    <source>
        <dbReference type="Proteomes" id="UP000198406"/>
    </source>
</evidence>
<dbReference type="InterPro" id="IPR000850">
    <property type="entry name" value="Adenylat/UMP-CMP_kin"/>
</dbReference>
<gene>
    <name evidence="5" type="ORF">FisN_5Hu070</name>
</gene>
<keyword evidence="2" id="KW-0547">Nucleotide-binding</keyword>
<dbReference type="PANTHER" id="PTHR23359">
    <property type="entry name" value="NUCLEOTIDE KINASE"/>
    <property type="match status" value="1"/>
</dbReference>
<accession>A0A1Z5JTR4</accession>
<evidence type="ECO:0000256" key="3">
    <source>
        <dbReference type="ARBA" id="ARBA00022777"/>
    </source>
</evidence>
<dbReference type="Gene3D" id="3.40.50.300">
    <property type="entry name" value="P-loop containing nucleotide triphosphate hydrolases"/>
    <property type="match status" value="1"/>
</dbReference>
<dbReference type="Pfam" id="PF00406">
    <property type="entry name" value="ADK"/>
    <property type="match status" value="1"/>
</dbReference>
<proteinExistence type="inferred from homology"/>
<dbReference type="EMBL" id="BDSP01000117">
    <property type="protein sequence ID" value="GAX17423.1"/>
    <property type="molecule type" value="Genomic_DNA"/>
</dbReference>
<dbReference type="GO" id="GO:0006139">
    <property type="term" value="P:nucleobase-containing compound metabolic process"/>
    <property type="evidence" value="ECO:0007669"/>
    <property type="project" value="InterPro"/>
</dbReference>
<evidence type="ECO:0000256" key="2">
    <source>
        <dbReference type="ARBA" id="ARBA00022741"/>
    </source>
</evidence>
<comment type="caution">
    <text evidence="5">The sequence shown here is derived from an EMBL/GenBank/DDBJ whole genome shotgun (WGS) entry which is preliminary data.</text>
</comment>
<dbReference type="GO" id="GO:0019205">
    <property type="term" value="F:nucleobase-containing compound kinase activity"/>
    <property type="evidence" value="ECO:0007669"/>
    <property type="project" value="InterPro"/>
</dbReference>
<dbReference type="AlphaFoldDB" id="A0A1Z5JTR4"/>
<dbReference type="InterPro" id="IPR027417">
    <property type="entry name" value="P-loop_NTPase"/>
</dbReference>
<dbReference type="EC" id="2.7.4.14" evidence="5"/>
<evidence type="ECO:0000256" key="1">
    <source>
        <dbReference type="ARBA" id="ARBA00022679"/>
    </source>
</evidence>
<dbReference type="PRINTS" id="PR00094">
    <property type="entry name" value="ADENYLTKNASE"/>
</dbReference>
<name>A0A1Z5JTR4_FISSO</name>
<evidence type="ECO:0000313" key="5">
    <source>
        <dbReference type="EMBL" id="GAX17423.1"/>
    </source>
</evidence>
<sequence length="413" mass="46504">MTFSLFYKKESLVRFIMASLSASIFLGRHGAARAFLATPTFTSVLRGGSEFSALHVQQQRFTTSTTIYSTAHAQPELLKTLIAPKLTQKSFGGLSYMDTRSATSKEFFRVLFVLGGPGAGKGTQSALMEEHYPTVHLSVGELLRNEQTKENSPFREIIQTYLVAGQIVPVEISLSLLQHAMREKEQQQGRQLIFLVDGFPRNYDNLNGWCDVMSEVAALWGVLVYQCPLNVLEERILKRAKDSGRSDDNLESLRKRFQTFVGETIPIVETLRDASTATAEHESSQWCVTDISGDQPLQDVWLATQAVLNQLILHDVVTANVALLESIENDDVTTYQSLCDHLWFEGKDVAEVMQAQEGKSQMNVRDAQLDVISGRHVALSYRRMFEGVDVCEKRIWMHQGIHGWRNVHFSRTP</sequence>
<protein>
    <submittedName>
        <fullName evidence="5">UMP-CMP kinase</fullName>
        <ecNumber evidence="5">2.7.4.14</ecNumber>
    </submittedName>
</protein>
<dbReference type="CDD" id="cd01428">
    <property type="entry name" value="ADK"/>
    <property type="match status" value="1"/>
</dbReference>